<feature type="compositionally biased region" description="Low complexity" evidence="1">
    <location>
        <begin position="92"/>
        <end position="127"/>
    </location>
</feature>
<feature type="compositionally biased region" description="Low complexity" evidence="1">
    <location>
        <begin position="290"/>
        <end position="301"/>
    </location>
</feature>
<feature type="region of interest" description="Disordered" evidence="1">
    <location>
        <begin position="233"/>
        <end position="259"/>
    </location>
</feature>
<accession>A0A2B7WRQ8</accession>
<feature type="compositionally biased region" description="Low complexity" evidence="1">
    <location>
        <begin position="179"/>
        <end position="193"/>
    </location>
</feature>
<feature type="compositionally biased region" description="Basic residues" evidence="1">
    <location>
        <begin position="416"/>
        <end position="426"/>
    </location>
</feature>
<gene>
    <name evidence="2" type="ORF">GX51_06420</name>
</gene>
<dbReference type="STRING" id="2060905.A0A2B7WRQ8"/>
<sequence length="542" mass="57807">MPSSVWTASLELEQGVLTSLSHWISSLFKMLAISLNPKPPHIQSSPDSDDSPPDDIATRPESINSFTPAPLPPPAASTSVSSSPLPPPLPLLPQQQQESQTPPNMLVKPAAPASISASPSHASSSGSKRPKLSLQTSSLPTTFGKSTTALSLALSAGCASSPTVRNTFNNAYDGFRRPASSSTAGASSPKCSSRTGKRSSSYLCNYQGMDDEIHIPYKLPLGLRSILRNSPLHTSSSLRRPPLAAQGSNGSGNGLGGRRVLFPAKRQVKYRCPLDEEIKTTRYTAKHSDLLSLDSPSGPSDVYTSSDEGEESDSSLSQPGSSSFSDDDEPMVPPASEENTRNNLLNRNASEDDASSAVKNSTSAPAAVERPRTAKRKHSTSERQIRAVALREDLASSGSGAYGYRDDTPKTSSFLHQRRKRQRKWRWTLGPIETGSAQQVNNGDNNTNFSNNPDPVVTMPDQATYDVTASNPPPEPKLMAVPTLSYPAPKRRPSPLVNTTTHPCIDAPAPPRGCCPQDPMCDILHKATSVPLPESLGSSPCP</sequence>
<organism evidence="2 3">
    <name type="scientific">Blastomyces parvus</name>
    <dbReference type="NCBI Taxonomy" id="2060905"/>
    <lineage>
        <taxon>Eukaryota</taxon>
        <taxon>Fungi</taxon>
        <taxon>Dikarya</taxon>
        <taxon>Ascomycota</taxon>
        <taxon>Pezizomycotina</taxon>
        <taxon>Eurotiomycetes</taxon>
        <taxon>Eurotiomycetidae</taxon>
        <taxon>Onygenales</taxon>
        <taxon>Ajellomycetaceae</taxon>
        <taxon>Blastomyces</taxon>
    </lineage>
</organism>
<dbReference type="OrthoDB" id="5206740at2759"/>
<evidence type="ECO:0000313" key="3">
    <source>
        <dbReference type="Proteomes" id="UP000224080"/>
    </source>
</evidence>
<dbReference type="AlphaFoldDB" id="A0A2B7WRQ8"/>
<feature type="compositionally biased region" description="Basic and acidic residues" evidence="1">
    <location>
        <begin position="379"/>
        <end position="394"/>
    </location>
</feature>
<feature type="compositionally biased region" description="Low complexity" evidence="1">
    <location>
        <begin position="441"/>
        <end position="452"/>
    </location>
</feature>
<reference evidence="2 3" key="1">
    <citation type="submission" date="2017-10" db="EMBL/GenBank/DDBJ databases">
        <title>Comparative genomics in systemic dimorphic fungi from Ajellomycetaceae.</title>
        <authorList>
            <person name="Munoz J.F."/>
            <person name="Mcewen J.G."/>
            <person name="Clay O.K."/>
            <person name="Cuomo C.A."/>
        </authorList>
    </citation>
    <scope>NUCLEOTIDE SEQUENCE [LARGE SCALE GENOMIC DNA]</scope>
    <source>
        <strain evidence="2 3">UAMH130</strain>
    </source>
</reference>
<feature type="region of interest" description="Disordered" evidence="1">
    <location>
        <begin position="37"/>
        <end position="139"/>
    </location>
</feature>
<comment type="caution">
    <text evidence="2">The sequence shown here is derived from an EMBL/GenBank/DDBJ whole genome shotgun (WGS) entry which is preliminary data.</text>
</comment>
<feature type="region of interest" description="Disordered" evidence="1">
    <location>
        <begin position="289"/>
        <end position="502"/>
    </location>
</feature>
<protein>
    <submittedName>
        <fullName evidence="2">Uncharacterized protein</fullName>
    </submittedName>
</protein>
<evidence type="ECO:0000256" key="1">
    <source>
        <dbReference type="SAM" id="MobiDB-lite"/>
    </source>
</evidence>
<keyword evidence="3" id="KW-1185">Reference proteome</keyword>
<evidence type="ECO:0000313" key="2">
    <source>
        <dbReference type="EMBL" id="PGG99161.1"/>
    </source>
</evidence>
<dbReference type="Proteomes" id="UP000224080">
    <property type="component" value="Unassembled WGS sequence"/>
</dbReference>
<dbReference type="EMBL" id="PDNC01000105">
    <property type="protein sequence ID" value="PGG99161.1"/>
    <property type="molecule type" value="Genomic_DNA"/>
</dbReference>
<proteinExistence type="predicted"/>
<feature type="region of interest" description="Disordered" evidence="1">
    <location>
        <begin position="178"/>
        <end position="198"/>
    </location>
</feature>
<feature type="compositionally biased region" description="Low complexity" evidence="1">
    <location>
        <begin position="314"/>
        <end position="324"/>
    </location>
</feature>
<name>A0A2B7WRQ8_9EURO</name>